<keyword evidence="2" id="KW-0472">Membrane</keyword>
<dbReference type="Proteomes" id="UP000199391">
    <property type="component" value="Unassembled WGS sequence"/>
</dbReference>
<dbReference type="Gene3D" id="3.40.50.300">
    <property type="entry name" value="P-loop containing nucleotide triphosphate hydrolases"/>
    <property type="match status" value="1"/>
</dbReference>
<dbReference type="PANTHER" id="PTHR42939:SF1">
    <property type="entry name" value="ABC TRANSPORTER ATP-BINDING PROTEIN ALBC-RELATED"/>
    <property type="match status" value="1"/>
</dbReference>
<dbReference type="RefSeq" id="WP_093557749.1">
    <property type="nucleotide sequence ID" value="NZ_FPBO01000023.1"/>
</dbReference>
<evidence type="ECO:0000256" key="2">
    <source>
        <dbReference type="ARBA" id="ARBA00022475"/>
    </source>
</evidence>
<evidence type="ECO:0000259" key="5">
    <source>
        <dbReference type="PROSITE" id="PS50893"/>
    </source>
</evidence>
<gene>
    <name evidence="6" type="ORF">SAMN05216552_102398</name>
</gene>
<evidence type="ECO:0000256" key="3">
    <source>
        <dbReference type="ARBA" id="ARBA00022741"/>
    </source>
</evidence>
<dbReference type="Pfam" id="PF00005">
    <property type="entry name" value="ABC_tran"/>
    <property type="match status" value="1"/>
</dbReference>
<keyword evidence="2" id="KW-1003">Cell membrane</keyword>
<dbReference type="AlphaFoldDB" id="A0A1I7L669"/>
<dbReference type="PANTHER" id="PTHR42939">
    <property type="entry name" value="ABC TRANSPORTER ATP-BINDING PROTEIN ALBC-RELATED"/>
    <property type="match status" value="1"/>
</dbReference>
<protein>
    <submittedName>
        <fullName evidence="6">ABC-2 type transport system ATP-binding protein</fullName>
    </submittedName>
</protein>
<dbReference type="InterPro" id="IPR003593">
    <property type="entry name" value="AAA+_ATPase"/>
</dbReference>
<dbReference type="SMART" id="SM00382">
    <property type="entry name" value="AAA"/>
    <property type="match status" value="1"/>
</dbReference>
<keyword evidence="7" id="KW-1185">Reference proteome</keyword>
<dbReference type="InterPro" id="IPR003439">
    <property type="entry name" value="ABC_transporter-like_ATP-bd"/>
</dbReference>
<organism evidence="6 7">
    <name type="scientific">Pseudoduganella namucuonensis</name>
    <dbReference type="NCBI Taxonomy" id="1035707"/>
    <lineage>
        <taxon>Bacteria</taxon>
        <taxon>Pseudomonadati</taxon>
        <taxon>Pseudomonadota</taxon>
        <taxon>Betaproteobacteria</taxon>
        <taxon>Burkholderiales</taxon>
        <taxon>Oxalobacteraceae</taxon>
        <taxon>Telluria group</taxon>
        <taxon>Pseudoduganella</taxon>
    </lineage>
</organism>
<dbReference type="OrthoDB" id="9804819at2"/>
<dbReference type="GO" id="GO:0005524">
    <property type="term" value="F:ATP binding"/>
    <property type="evidence" value="ECO:0007669"/>
    <property type="project" value="UniProtKB-KW"/>
</dbReference>
<reference evidence="7" key="1">
    <citation type="submission" date="2016-10" db="EMBL/GenBank/DDBJ databases">
        <authorList>
            <person name="Varghese N."/>
            <person name="Submissions S."/>
        </authorList>
    </citation>
    <scope>NUCLEOTIDE SEQUENCE [LARGE SCALE GENOMIC DNA]</scope>
    <source>
        <strain evidence="7">CGMCC 1.11014</strain>
    </source>
</reference>
<dbReference type="GO" id="GO:0016887">
    <property type="term" value="F:ATP hydrolysis activity"/>
    <property type="evidence" value="ECO:0007669"/>
    <property type="project" value="InterPro"/>
</dbReference>
<dbReference type="SUPFAM" id="SSF52540">
    <property type="entry name" value="P-loop containing nucleoside triphosphate hydrolases"/>
    <property type="match status" value="1"/>
</dbReference>
<dbReference type="InterPro" id="IPR051782">
    <property type="entry name" value="ABC_Transporter_VariousFunc"/>
</dbReference>
<dbReference type="EMBL" id="FPBO01000023">
    <property type="protein sequence ID" value="SFV05105.1"/>
    <property type="molecule type" value="Genomic_DNA"/>
</dbReference>
<feature type="domain" description="ABC transporter" evidence="5">
    <location>
        <begin position="6"/>
        <end position="233"/>
    </location>
</feature>
<keyword evidence="4 6" id="KW-0067">ATP-binding</keyword>
<evidence type="ECO:0000256" key="1">
    <source>
        <dbReference type="ARBA" id="ARBA00022448"/>
    </source>
</evidence>
<proteinExistence type="predicted"/>
<accession>A0A1I7L669</accession>
<evidence type="ECO:0000313" key="7">
    <source>
        <dbReference type="Proteomes" id="UP000199391"/>
    </source>
</evidence>
<keyword evidence="1" id="KW-0813">Transport</keyword>
<dbReference type="CDD" id="cd03230">
    <property type="entry name" value="ABC_DR_subfamily_A"/>
    <property type="match status" value="1"/>
</dbReference>
<sequence>MSPPALRFLNVAKRYAQSAVLRDITLDVAPGEIFGLVGVNGAGKTSLIKCLLDFQALDGGRIEIFGVDSKLPAARRPLAFLPERFTPPYYLTGEDFLKYVLTLHGRQYDPADTARTLDALDLEHAALKRTVRAYSKGMTQKLGLAACLLSHKQLYVLDEPASGLDPKAHVLFKRRMRHVRETGAAVFLTSHALADIDELCDRLAILHDGRLQFVGTPDECRARYGADTLEQAFMASIG</sequence>
<evidence type="ECO:0000313" key="6">
    <source>
        <dbReference type="EMBL" id="SFV05105.1"/>
    </source>
</evidence>
<keyword evidence="3" id="KW-0547">Nucleotide-binding</keyword>
<dbReference type="PROSITE" id="PS50893">
    <property type="entry name" value="ABC_TRANSPORTER_2"/>
    <property type="match status" value="1"/>
</dbReference>
<evidence type="ECO:0000256" key="4">
    <source>
        <dbReference type="ARBA" id="ARBA00022840"/>
    </source>
</evidence>
<dbReference type="STRING" id="1035707.SAMN05216552_102398"/>
<dbReference type="InterPro" id="IPR027417">
    <property type="entry name" value="P-loop_NTPase"/>
</dbReference>
<name>A0A1I7L669_9BURK</name>